<keyword evidence="4 7" id="KW-0285">Flavoprotein</keyword>
<evidence type="ECO:0000259" key="9">
    <source>
        <dbReference type="Pfam" id="PF02770"/>
    </source>
</evidence>
<comment type="cofactor">
    <cofactor evidence="1 7">
        <name>FAD</name>
        <dbReference type="ChEBI" id="CHEBI:57692"/>
    </cofactor>
</comment>
<dbReference type="SUPFAM" id="SSF56645">
    <property type="entry name" value="Acyl-CoA dehydrogenase NM domain-like"/>
    <property type="match status" value="1"/>
</dbReference>
<dbReference type="Gene3D" id="1.20.140.10">
    <property type="entry name" value="Butyryl-CoA Dehydrogenase, subunit A, domain 3"/>
    <property type="match status" value="1"/>
</dbReference>
<dbReference type="InterPro" id="IPR009100">
    <property type="entry name" value="AcylCoA_DH/oxidase_NM_dom_sf"/>
</dbReference>
<evidence type="ECO:0000313" key="11">
    <source>
        <dbReference type="EMBL" id="MBU3065913.1"/>
    </source>
</evidence>
<feature type="domain" description="Acyl-CoA dehydrogenase/oxidase C-terminal" evidence="8">
    <location>
        <begin position="236"/>
        <end position="379"/>
    </location>
</feature>
<evidence type="ECO:0000256" key="1">
    <source>
        <dbReference type="ARBA" id="ARBA00001974"/>
    </source>
</evidence>
<feature type="domain" description="Acyl-CoA dehydrogenase/oxidase N-terminal" evidence="10">
    <location>
        <begin position="12"/>
        <end position="120"/>
    </location>
</feature>
<dbReference type="Pfam" id="PF02770">
    <property type="entry name" value="Acyl-CoA_dh_M"/>
    <property type="match status" value="1"/>
</dbReference>
<dbReference type="PANTHER" id="PTHR48083:SF13">
    <property type="entry name" value="ACYL-COA DEHYDROGENASE FAMILY MEMBER 11"/>
    <property type="match status" value="1"/>
</dbReference>
<evidence type="ECO:0000256" key="3">
    <source>
        <dbReference type="ARBA" id="ARBA00011738"/>
    </source>
</evidence>
<dbReference type="Pfam" id="PF00441">
    <property type="entry name" value="Acyl-CoA_dh_1"/>
    <property type="match status" value="1"/>
</dbReference>
<proteinExistence type="inferred from homology"/>
<keyword evidence="12" id="KW-1185">Reference proteome</keyword>
<gene>
    <name evidence="11" type="ORF">KO481_30880</name>
</gene>
<dbReference type="InterPro" id="IPR046373">
    <property type="entry name" value="Acyl-CoA_Oxase/DH_mid-dom_sf"/>
</dbReference>
<dbReference type="InterPro" id="IPR050741">
    <property type="entry name" value="Acyl-CoA_dehydrogenase"/>
</dbReference>
<dbReference type="InterPro" id="IPR036250">
    <property type="entry name" value="AcylCo_DH-like_C"/>
</dbReference>
<dbReference type="Gene3D" id="2.40.110.10">
    <property type="entry name" value="Butyryl-CoA Dehydrogenase, subunit A, domain 2"/>
    <property type="match status" value="1"/>
</dbReference>
<dbReference type="PANTHER" id="PTHR48083">
    <property type="entry name" value="MEDIUM-CHAIN SPECIFIC ACYL-COA DEHYDROGENASE, MITOCHONDRIAL-RELATED"/>
    <property type="match status" value="1"/>
</dbReference>
<evidence type="ECO:0000256" key="2">
    <source>
        <dbReference type="ARBA" id="ARBA00009347"/>
    </source>
</evidence>
<keyword evidence="5 7" id="KW-0274">FAD</keyword>
<keyword evidence="6 7" id="KW-0560">Oxidoreductase</keyword>
<dbReference type="RefSeq" id="WP_215921980.1">
    <property type="nucleotide sequence ID" value="NZ_JAHKNI010000012.1"/>
</dbReference>
<evidence type="ECO:0000259" key="10">
    <source>
        <dbReference type="Pfam" id="PF02771"/>
    </source>
</evidence>
<dbReference type="InterPro" id="IPR006091">
    <property type="entry name" value="Acyl-CoA_Oxase/DH_mid-dom"/>
</dbReference>
<dbReference type="InterPro" id="IPR009075">
    <property type="entry name" value="AcylCo_DH/oxidase_C"/>
</dbReference>
<dbReference type="Gene3D" id="1.10.540.10">
    <property type="entry name" value="Acyl-CoA dehydrogenase/oxidase, N-terminal domain"/>
    <property type="match status" value="1"/>
</dbReference>
<dbReference type="CDD" id="cd00567">
    <property type="entry name" value="ACAD"/>
    <property type="match status" value="1"/>
</dbReference>
<evidence type="ECO:0000259" key="8">
    <source>
        <dbReference type="Pfam" id="PF00441"/>
    </source>
</evidence>
<evidence type="ECO:0000256" key="6">
    <source>
        <dbReference type="ARBA" id="ARBA00023002"/>
    </source>
</evidence>
<feature type="domain" description="Acyl-CoA oxidase/dehydrogenase middle" evidence="9">
    <location>
        <begin position="126"/>
        <end position="217"/>
    </location>
</feature>
<organism evidence="11 12">
    <name type="scientific">Nocardia albiluteola</name>
    <dbReference type="NCBI Taxonomy" id="2842303"/>
    <lineage>
        <taxon>Bacteria</taxon>
        <taxon>Bacillati</taxon>
        <taxon>Actinomycetota</taxon>
        <taxon>Actinomycetes</taxon>
        <taxon>Mycobacteriales</taxon>
        <taxon>Nocardiaceae</taxon>
        <taxon>Nocardia</taxon>
    </lineage>
</organism>
<comment type="similarity">
    <text evidence="2 7">Belongs to the acyl-CoA dehydrogenase family.</text>
</comment>
<reference evidence="11 12" key="1">
    <citation type="submission" date="2021-06" db="EMBL/GenBank/DDBJ databases">
        <title>Actinomycetes sequencing.</title>
        <authorList>
            <person name="Shan Q."/>
        </authorList>
    </citation>
    <scope>NUCLEOTIDE SEQUENCE [LARGE SCALE GENOMIC DNA]</scope>
    <source>
        <strain evidence="11 12">NEAU-G5</strain>
    </source>
</reference>
<dbReference type="EMBL" id="JAHKNI010000012">
    <property type="protein sequence ID" value="MBU3065913.1"/>
    <property type="molecule type" value="Genomic_DNA"/>
</dbReference>
<name>A0ABS6B6H0_9NOCA</name>
<accession>A0ABS6B6H0</accession>
<evidence type="ECO:0000313" key="12">
    <source>
        <dbReference type="Proteomes" id="UP000733379"/>
    </source>
</evidence>
<dbReference type="Pfam" id="PF02771">
    <property type="entry name" value="Acyl-CoA_dh_N"/>
    <property type="match status" value="1"/>
</dbReference>
<comment type="caution">
    <text evidence="11">The sequence shown here is derived from an EMBL/GenBank/DDBJ whole genome shotgun (WGS) entry which is preliminary data.</text>
</comment>
<dbReference type="Proteomes" id="UP000733379">
    <property type="component" value="Unassembled WGS sequence"/>
</dbReference>
<evidence type="ECO:0000256" key="7">
    <source>
        <dbReference type="RuleBase" id="RU362125"/>
    </source>
</evidence>
<dbReference type="SUPFAM" id="SSF47203">
    <property type="entry name" value="Acyl-CoA dehydrogenase C-terminal domain-like"/>
    <property type="match status" value="1"/>
</dbReference>
<sequence>MCDESSRIPDRLDALRERVREFVAHQVVPAEDALDAGDRDTRSRLRDRAVEAGLWALPLPVEYGGGGLRPAEYFALAEVEGRSDHGPDALGSAALLNVRMLAAHAHPELRDALLPGVVSGALSVGYAMTEPGVPGSDPEALRTRAVREGAEWRVSGRKWFTTGAAGADYVLVVARTGDGPARAACSILAVPTAAPGFRVVRELDVLGVGGQYEIAMDEVLVPDTHLIGPVGGALALAGARLAVGRTLRALRWVGQAQRAVELMAARAGQRRLGGGTLADRQLVQQMVFDAELAVRSARLFAARAAELVAADETAQIEVSMAKVAAARALTVAADNAIQVYGAEGLTAATGLPRLLRVARAARILDGADEFHVSSTARRLIRSYQPIVAEIGG</sequence>
<protein>
    <submittedName>
        <fullName evidence="11">Acyl-CoA/acyl-ACP dehydrogenase</fullName>
    </submittedName>
</protein>
<comment type="subunit">
    <text evidence="3">Homodimer.</text>
</comment>
<evidence type="ECO:0000256" key="5">
    <source>
        <dbReference type="ARBA" id="ARBA00022827"/>
    </source>
</evidence>
<dbReference type="InterPro" id="IPR013786">
    <property type="entry name" value="AcylCoA_DH/ox_N"/>
</dbReference>
<dbReference type="InterPro" id="IPR037069">
    <property type="entry name" value="AcylCoA_DH/ox_N_sf"/>
</dbReference>
<evidence type="ECO:0000256" key="4">
    <source>
        <dbReference type="ARBA" id="ARBA00022630"/>
    </source>
</evidence>